<evidence type="ECO:0000313" key="2">
    <source>
        <dbReference type="Proteomes" id="UP001431783"/>
    </source>
</evidence>
<keyword evidence="2" id="KW-1185">Reference proteome</keyword>
<accession>A0AAW1UX24</accession>
<dbReference type="AlphaFoldDB" id="A0AAW1UX24"/>
<dbReference type="EMBL" id="JARQZJ010000120">
    <property type="protein sequence ID" value="KAK9887674.1"/>
    <property type="molecule type" value="Genomic_DNA"/>
</dbReference>
<protein>
    <submittedName>
        <fullName evidence="1">Uncharacterized protein</fullName>
    </submittedName>
</protein>
<evidence type="ECO:0000313" key="1">
    <source>
        <dbReference type="EMBL" id="KAK9887674.1"/>
    </source>
</evidence>
<dbReference type="Proteomes" id="UP001431783">
    <property type="component" value="Unassembled WGS sequence"/>
</dbReference>
<gene>
    <name evidence="1" type="ORF">WA026_023841</name>
</gene>
<comment type="caution">
    <text evidence="1">The sequence shown here is derived from an EMBL/GenBank/DDBJ whole genome shotgun (WGS) entry which is preliminary data.</text>
</comment>
<organism evidence="1 2">
    <name type="scientific">Henosepilachna vigintioctopunctata</name>
    <dbReference type="NCBI Taxonomy" id="420089"/>
    <lineage>
        <taxon>Eukaryota</taxon>
        <taxon>Metazoa</taxon>
        <taxon>Ecdysozoa</taxon>
        <taxon>Arthropoda</taxon>
        <taxon>Hexapoda</taxon>
        <taxon>Insecta</taxon>
        <taxon>Pterygota</taxon>
        <taxon>Neoptera</taxon>
        <taxon>Endopterygota</taxon>
        <taxon>Coleoptera</taxon>
        <taxon>Polyphaga</taxon>
        <taxon>Cucujiformia</taxon>
        <taxon>Coccinelloidea</taxon>
        <taxon>Coccinellidae</taxon>
        <taxon>Epilachninae</taxon>
        <taxon>Epilachnini</taxon>
        <taxon>Henosepilachna</taxon>
    </lineage>
</organism>
<name>A0AAW1UX24_9CUCU</name>
<sequence>MDKLLFGFTLEAAADGKSNVIAITSIGTQEDKKFRIKISNFTKVKKSLKTINRTRNVWVALNEEMKEEYFDDYGNQKFNDEYLEEINAIYDTPSVTQKVQWHLY</sequence>
<reference evidence="1 2" key="1">
    <citation type="submission" date="2023-03" db="EMBL/GenBank/DDBJ databases">
        <title>Genome insight into feeding habits of ladybird beetles.</title>
        <authorList>
            <person name="Li H.-S."/>
            <person name="Huang Y.-H."/>
            <person name="Pang H."/>
        </authorList>
    </citation>
    <scope>NUCLEOTIDE SEQUENCE [LARGE SCALE GENOMIC DNA]</scope>
    <source>
        <strain evidence="1">SYSU_2023b</strain>
        <tissue evidence="1">Whole body</tissue>
    </source>
</reference>
<proteinExistence type="predicted"/>